<evidence type="ECO:0000313" key="1">
    <source>
        <dbReference type="EMBL" id="AER41502.1"/>
    </source>
</evidence>
<dbReference type="KEGG" id="vg:13842681"/>
<name>K4EQ26_9BBAC</name>
<accession>K4EQ26</accession>
<organism evidence="1 2">
    <name type="scientific">Epinotia aporema granulovirus</name>
    <dbReference type="NCBI Taxonomy" id="166056"/>
    <lineage>
        <taxon>Viruses</taxon>
        <taxon>Viruses incertae sedis</taxon>
        <taxon>Naldaviricetes</taxon>
        <taxon>Lefavirales</taxon>
        <taxon>Baculoviridae</taxon>
        <taxon>Betabaculovirus</taxon>
        <taxon>Betabaculovirus epaporemae</taxon>
    </lineage>
</organism>
<dbReference type="RefSeq" id="YP_006908584.1">
    <property type="nucleotide sequence ID" value="NC_018875.1"/>
</dbReference>
<keyword evidence="2" id="KW-1185">Reference proteome</keyword>
<dbReference type="OrthoDB" id="29313at10239"/>
<dbReference type="EMBL" id="JN408834">
    <property type="protein sequence ID" value="AER41502.1"/>
    <property type="molecule type" value="Genomic_DNA"/>
</dbReference>
<dbReference type="Proteomes" id="UP000201571">
    <property type="component" value="Segment"/>
</dbReference>
<reference evidence="1 2" key="1">
    <citation type="journal article" date="2012" name="BMC Genomics">
        <title>Genome of Epinotia aporema granulovirus (EpapGV), a polyorganotropic fast killing betabaculovirus with a novel thymidylate kinase gene.</title>
        <authorList>
            <person name="Ferrelli M.L."/>
            <person name="Salvador R."/>
            <person name="Biedma M.E."/>
            <person name="Berretta M.F."/>
            <person name="Haase S."/>
            <person name="Sciocco-Cap A."/>
            <person name="Ghiringhelli P.D."/>
            <person name="Romanowski V."/>
        </authorList>
    </citation>
    <scope>NUCLEOTIDE SEQUENCE [LARGE SCALE GENOMIC DNA]</scope>
</reference>
<dbReference type="GeneID" id="13842681"/>
<sequence length="67" mass="8003">MSCPRKNCLCKRLYAKLFNKFMAAFEHDLPPPRTNNNSLYPSLSITLHNYDKIDDYCRRVLILHHHK</sequence>
<evidence type="ECO:0000313" key="2">
    <source>
        <dbReference type="Proteomes" id="UP000201571"/>
    </source>
</evidence>
<proteinExistence type="predicted"/>
<protein>
    <submittedName>
        <fullName evidence="1">Uncharacterized protein</fullName>
    </submittedName>
</protein>